<feature type="compositionally biased region" description="Low complexity" evidence="1">
    <location>
        <begin position="117"/>
        <end position="133"/>
    </location>
</feature>
<gene>
    <name evidence="2" type="ORF">BJY01DRAFT_247483</name>
</gene>
<dbReference type="EMBL" id="JBFXLU010000068">
    <property type="protein sequence ID" value="KAL2845877.1"/>
    <property type="molecule type" value="Genomic_DNA"/>
</dbReference>
<keyword evidence="3" id="KW-1185">Reference proteome</keyword>
<proteinExistence type="predicted"/>
<reference evidence="2 3" key="1">
    <citation type="submission" date="2024-07" db="EMBL/GenBank/DDBJ databases">
        <title>Section-level genome sequencing and comparative genomics of Aspergillus sections Usti and Cavernicolus.</title>
        <authorList>
            <consortium name="Lawrence Berkeley National Laboratory"/>
            <person name="Nybo J.L."/>
            <person name="Vesth T.C."/>
            <person name="Theobald S."/>
            <person name="Frisvad J.C."/>
            <person name="Larsen T.O."/>
            <person name="Kjaerboelling I."/>
            <person name="Rothschild-Mancinelli K."/>
            <person name="Lyhne E.K."/>
            <person name="Kogle M.E."/>
            <person name="Barry K."/>
            <person name="Clum A."/>
            <person name="Na H."/>
            <person name="Ledsgaard L."/>
            <person name="Lin J."/>
            <person name="Lipzen A."/>
            <person name="Kuo A."/>
            <person name="Riley R."/>
            <person name="Mondo S."/>
            <person name="Labutti K."/>
            <person name="Haridas S."/>
            <person name="Pangalinan J."/>
            <person name="Salamov A.A."/>
            <person name="Simmons B.A."/>
            <person name="Magnuson J.K."/>
            <person name="Chen J."/>
            <person name="Drula E."/>
            <person name="Henrissat B."/>
            <person name="Wiebenga A."/>
            <person name="Lubbers R.J."/>
            <person name="Gomes A.C."/>
            <person name="Makela M.R."/>
            <person name="Stajich J."/>
            <person name="Grigoriev I.V."/>
            <person name="Mortensen U.H."/>
            <person name="De Vries R.P."/>
            <person name="Baker S.E."/>
            <person name="Andersen M.R."/>
        </authorList>
    </citation>
    <scope>NUCLEOTIDE SEQUENCE [LARGE SCALE GENOMIC DNA]</scope>
    <source>
        <strain evidence="2 3">CBS 123904</strain>
    </source>
</reference>
<organism evidence="2 3">
    <name type="scientific">Aspergillus pseudoustus</name>
    <dbReference type="NCBI Taxonomy" id="1810923"/>
    <lineage>
        <taxon>Eukaryota</taxon>
        <taxon>Fungi</taxon>
        <taxon>Dikarya</taxon>
        <taxon>Ascomycota</taxon>
        <taxon>Pezizomycotina</taxon>
        <taxon>Eurotiomycetes</taxon>
        <taxon>Eurotiomycetidae</taxon>
        <taxon>Eurotiales</taxon>
        <taxon>Aspergillaceae</taxon>
        <taxon>Aspergillus</taxon>
        <taxon>Aspergillus subgen. Nidulantes</taxon>
    </lineage>
</organism>
<comment type="caution">
    <text evidence="2">The sequence shown here is derived from an EMBL/GenBank/DDBJ whole genome shotgun (WGS) entry which is preliminary data.</text>
</comment>
<evidence type="ECO:0000256" key="1">
    <source>
        <dbReference type="SAM" id="MobiDB-lite"/>
    </source>
</evidence>
<feature type="compositionally biased region" description="Gly residues" evidence="1">
    <location>
        <begin position="104"/>
        <end position="116"/>
    </location>
</feature>
<name>A0ABR4K3R5_9EURO</name>
<dbReference type="Proteomes" id="UP001610446">
    <property type="component" value="Unassembled WGS sequence"/>
</dbReference>
<sequence>MFSSTGTQRSEPPCATELTQLSALLPPRGPFEFSLLLTVTRPLEDLSKCLEGARETGSATATCQSPAGLVVPLADSILGICLASCATYGLVGDDPAAAGAVAGTGSGTDTGTGRGTSTGSSGNNSPGAAGTAGRIQGDGPSSSGPPTWRCVKTPMTLGSLALQDEEESLLARQIVCVVLTSLSALLREVYVREKDIFSEIDVVGVDGVGGVGGVGGAAALYGREGVGVVSQCLSRVLALLGKIVPE</sequence>
<accession>A0ABR4K3R5</accession>
<evidence type="ECO:0000313" key="3">
    <source>
        <dbReference type="Proteomes" id="UP001610446"/>
    </source>
</evidence>
<feature type="region of interest" description="Disordered" evidence="1">
    <location>
        <begin position="104"/>
        <end position="149"/>
    </location>
</feature>
<evidence type="ECO:0000313" key="2">
    <source>
        <dbReference type="EMBL" id="KAL2845877.1"/>
    </source>
</evidence>
<protein>
    <submittedName>
        <fullName evidence="2">Uncharacterized protein</fullName>
    </submittedName>
</protein>